<keyword evidence="13" id="KW-1185">Reference proteome</keyword>
<feature type="binding site" description="axial binding residue" evidence="10">
    <location>
        <position position="74"/>
    </location>
    <ligand>
        <name>heme c</name>
        <dbReference type="ChEBI" id="CHEBI:61717"/>
        <label>1</label>
    </ligand>
    <ligandPart>
        <name>Fe</name>
        <dbReference type="ChEBI" id="CHEBI:18248"/>
    </ligandPart>
</feature>
<evidence type="ECO:0000313" key="12">
    <source>
        <dbReference type="EMBL" id="TDY43885.1"/>
    </source>
</evidence>
<feature type="binding site" description="covalent" evidence="9">
    <location>
        <position position="358"/>
    </location>
    <ligand>
        <name>heme c</name>
        <dbReference type="ChEBI" id="CHEBI:61717"/>
        <label>3</label>
    </ligand>
</feature>
<evidence type="ECO:0000256" key="4">
    <source>
        <dbReference type="ARBA" id="ARBA00022723"/>
    </source>
</evidence>
<evidence type="ECO:0000313" key="13">
    <source>
        <dbReference type="Proteomes" id="UP000295509"/>
    </source>
</evidence>
<keyword evidence="4 10" id="KW-0479">Metal-binding</keyword>
<dbReference type="PANTHER" id="PTHR35008:SF8">
    <property type="entry name" value="ALCOHOL DEHYDROGENASE CYTOCHROME C SUBUNIT"/>
    <property type="match status" value="1"/>
</dbReference>
<comment type="caution">
    <text evidence="12">The sequence shown here is derived from an EMBL/GenBank/DDBJ whole genome shotgun (WGS) entry which is preliminary data.</text>
</comment>
<feature type="binding site" description="covalent" evidence="9">
    <location>
        <position position="218"/>
    </location>
    <ligand>
        <name>heme c</name>
        <dbReference type="ChEBI" id="CHEBI:61717"/>
        <label>2</label>
    </ligand>
</feature>
<dbReference type="EMBL" id="SORE01000017">
    <property type="protein sequence ID" value="TDY43885.1"/>
    <property type="molecule type" value="Genomic_DNA"/>
</dbReference>
<dbReference type="PROSITE" id="PS51007">
    <property type="entry name" value="CYTC"/>
    <property type="match status" value="3"/>
</dbReference>
<dbReference type="SUPFAM" id="SSF46626">
    <property type="entry name" value="Cytochrome c"/>
    <property type="match status" value="3"/>
</dbReference>
<feature type="binding site" description="covalent" evidence="9">
    <location>
        <position position="73"/>
    </location>
    <ligand>
        <name>heme c</name>
        <dbReference type="ChEBI" id="CHEBI:61717"/>
        <label>1</label>
    </ligand>
</feature>
<comment type="subcellular location">
    <subcellularLocation>
        <location evidence="1">Cell membrane</location>
    </subcellularLocation>
</comment>
<feature type="binding site" description="covalent" evidence="9">
    <location>
        <position position="221"/>
    </location>
    <ligand>
        <name>heme c</name>
        <dbReference type="ChEBI" id="CHEBI:61717"/>
        <label>2</label>
    </ligand>
</feature>
<feature type="binding site" description="covalent" evidence="9">
    <location>
        <position position="70"/>
    </location>
    <ligand>
        <name>heme c</name>
        <dbReference type="ChEBI" id="CHEBI:61717"/>
        <label>1</label>
    </ligand>
</feature>
<keyword evidence="8" id="KW-0472">Membrane</keyword>
<dbReference type="GO" id="GO:0009055">
    <property type="term" value="F:electron transfer activity"/>
    <property type="evidence" value="ECO:0007669"/>
    <property type="project" value="InterPro"/>
</dbReference>
<evidence type="ECO:0000256" key="2">
    <source>
        <dbReference type="ARBA" id="ARBA00022475"/>
    </source>
</evidence>
<comment type="cofactor">
    <cofactor evidence="9">
        <name>heme c</name>
        <dbReference type="ChEBI" id="CHEBI:61717"/>
    </cofactor>
    <text evidence="9">Binds 3 heme c groups covalently per subunit.</text>
</comment>
<feature type="binding site" description="covalent" evidence="9">
    <location>
        <position position="355"/>
    </location>
    <ligand>
        <name>heme c</name>
        <dbReference type="ChEBI" id="CHEBI:61717"/>
        <label>3</label>
    </ligand>
</feature>
<dbReference type="PANTHER" id="PTHR35008">
    <property type="entry name" value="BLL4482 PROTEIN-RELATED"/>
    <property type="match status" value="1"/>
</dbReference>
<evidence type="ECO:0000256" key="7">
    <source>
        <dbReference type="ARBA" id="ARBA00023004"/>
    </source>
</evidence>
<keyword evidence="6" id="KW-0677">Repeat</keyword>
<dbReference type="AlphaFoldDB" id="A0A4R8LJB0"/>
<feature type="domain" description="Cytochrome c" evidence="11">
    <location>
        <begin position="56"/>
        <end position="160"/>
    </location>
</feature>
<gene>
    <name evidence="12" type="ORF">BX592_11787</name>
</gene>
<evidence type="ECO:0000256" key="9">
    <source>
        <dbReference type="PIRSR" id="PIRSR000018-50"/>
    </source>
</evidence>
<evidence type="ECO:0000256" key="1">
    <source>
        <dbReference type="ARBA" id="ARBA00004236"/>
    </source>
</evidence>
<keyword evidence="7 10" id="KW-0408">Iron</keyword>
<name>A0A4R8LJB0_9BURK</name>
<evidence type="ECO:0000256" key="5">
    <source>
        <dbReference type="ARBA" id="ARBA00022729"/>
    </source>
</evidence>
<dbReference type="Gene3D" id="1.10.760.10">
    <property type="entry name" value="Cytochrome c-like domain"/>
    <property type="match status" value="3"/>
</dbReference>
<dbReference type="GO" id="GO:0016614">
    <property type="term" value="F:oxidoreductase activity, acting on CH-OH group of donors"/>
    <property type="evidence" value="ECO:0007669"/>
    <property type="project" value="InterPro"/>
</dbReference>
<dbReference type="InterPro" id="IPR014353">
    <property type="entry name" value="Membr-bd_ADH_cyt_c"/>
</dbReference>
<keyword evidence="2" id="KW-1003">Cell membrane</keyword>
<evidence type="ECO:0000256" key="3">
    <source>
        <dbReference type="ARBA" id="ARBA00022617"/>
    </source>
</evidence>
<dbReference type="GO" id="GO:0020037">
    <property type="term" value="F:heme binding"/>
    <property type="evidence" value="ECO:0007669"/>
    <property type="project" value="InterPro"/>
</dbReference>
<evidence type="ECO:0000256" key="8">
    <source>
        <dbReference type="ARBA" id="ARBA00023136"/>
    </source>
</evidence>
<accession>A0A4R8LJB0</accession>
<feature type="binding site" description="axial binding residue" evidence="10">
    <location>
        <position position="359"/>
    </location>
    <ligand>
        <name>heme c</name>
        <dbReference type="ChEBI" id="CHEBI:61717"/>
        <label>3</label>
    </ligand>
    <ligandPart>
        <name>Fe</name>
        <dbReference type="ChEBI" id="CHEBI:18248"/>
    </ligandPart>
</feature>
<evidence type="ECO:0000259" key="11">
    <source>
        <dbReference type="PROSITE" id="PS51007"/>
    </source>
</evidence>
<organism evidence="12 13">
    <name type="scientific">Paraburkholderia rhizosphaerae</name>
    <dbReference type="NCBI Taxonomy" id="480658"/>
    <lineage>
        <taxon>Bacteria</taxon>
        <taxon>Pseudomonadati</taxon>
        <taxon>Pseudomonadota</taxon>
        <taxon>Betaproteobacteria</taxon>
        <taxon>Burkholderiales</taxon>
        <taxon>Burkholderiaceae</taxon>
        <taxon>Paraburkholderia</taxon>
    </lineage>
</organism>
<dbReference type="Pfam" id="PF00034">
    <property type="entry name" value="Cytochrom_C"/>
    <property type="match status" value="3"/>
</dbReference>
<feature type="domain" description="Cytochrome c" evidence="11">
    <location>
        <begin position="203"/>
        <end position="316"/>
    </location>
</feature>
<dbReference type="OrthoDB" id="9809720at2"/>
<dbReference type="GO" id="GO:0005506">
    <property type="term" value="F:iron ion binding"/>
    <property type="evidence" value="ECO:0007669"/>
    <property type="project" value="InterPro"/>
</dbReference>
<dbReference type="Proteomes" id="UP000295509">
    <property type="component" value="Unassembled WGS sequence"/>
</dbReference>
<proteinExistence type="predicted"/>
<dbReference type="InterPro" id="IPR051459">
    <property type="entry name" value="Cytochrome_c-type_DH"/>
</dbReference>
<dbReference type="GO" id="GO:0005886">
    <property type="term" value="C:plasma membrane"/>
    <property type="evidence" value="ECO:0007669"/>
    <property type="project" value="UniProtKB-SubCell"/>
</dbReference>
<evidence type="ECO:0000256" key="6">
    <source>
        <dbReference type="ARBA" id="ARBA00022737"/>
    </source>
</evidence>
<keyword evidence="3 9" id="KW-0349">Heme</keyword>
<keyword evidence="5" id="KW-0732">Signal</keyword>
<sequence>MMRRRITVVKRALTPGLAFMLFAAVLTGVALTSIAQQQEASPASRAAAAPQSADAQTLARGAYVAKAGDCAGCHTAPQGGAPYAGGLRMGSPFGTIVSTNITPDPRYGIGRYTYEEFARALRTGVARGGKRLYPAMPYASFAKISDDDMRALYAYLMHSVAPVAKPSPPSDVAFPFDQRWALIVWQRIFVPRGTFKPRADRDAQWNRGAYLVQSLGHCGACHTPRGAAYQERGYDESSPKYLTGGVNDHWFAPNLTGDAGAGLGRLSAPDVAAFLKTGHGAGVVAYGSMVEQIEDSSQYLTDDDLAAIARYLKSLPPQQPYGTYAPHADVARSPQNGSRVPDSLSAGYNVYQSFCARCHRADGAGVPHVFPALAGNPSVLAEDTTSLIRLLVEGGNSPSTLTGPPRQQMPAFADTLADVQIAQVLTYLRGAWGNNAQGVTANDVSSLRQLLHK</sequence>
<reference evidence="12 13" key="1">
    <citation type="submission" date="2019-03" db="EMBL/GenBank/DDBJ databases">
        <title>Genomic Encyclopedia of Type Strains, Phase III (KMG-III): the genomes of soil and plant-associated and newly described type strains.</title>
        <authorList>
            <person name="Whitman W."/>
        </authorList>
    </citation>
    <scope>NUCLEOTIDE SEQUENCE [LARGE SCALE GENOMIC DNA]</scope>
    <source>
        <strain evidence="12 13">LMG 29544</strain>
    </source>
</reference>
<feature type="binding site" description="axial binding residue" evidence="10">
    <location>
        <position position="222"/>
    </location>
    <ligand>
        <name>heme c</name>
        <dbReference type="ChEBI" id="CHEBI:61717"/>
        <label>2</label>
    </ligand>
    <ligandPart>
        <name>Fe</name>
        <dbReference type="ChEBI" id="CHEBI:18248"/>
    </ligandPart>
</feature>
<dbReference type="InterPro" id="IPR036909">
    <property type="entry name" value="Cyt_c-like_dom_sf"/>
</dbReference>
<feature type="domain" description="Cytochrome c" evidence="11">
    <location>
        <begin position="342"/>
        <end position="432"/>
    </location>
</feature>
<protein>
    <submittedName>
        <fullName evidence="12">Mono/diheme cytochrome c family protein</fullName>
    </submittedName>
</protein>
<dbReference type="InterPro" id="IPR009056">
    <property type="entry name" value="Cyt_c-like_dom"/>
</dbReference>
<evidence type="ECO:0000256" key="10">
    <source>
        <dbReference type="PIRSR" id="PIRSR000018-51"/>
    </source>
</evidence>
<dbReference type="PIRSF" id="PIRSF000018">
    <property type="entry name" value="Mb_ADH_cyt_c"/>
    <property type="match status" value="1"/>
</dbReference>